<organism evidence="1">
    <name type="scientific">marine sediment metagenome</name>
    <dbReference type="NCBI Taxonomy" id="412755"/>
    <lineage>
        <taxon>unclassified sequences</taxon>
        <taxon>metagenomes</taxon>
        <taxon>ecological metagenomes</taxon>
    </lineage>
</organism>
<dbReference type="AlphaFoldDB" id="X0Y729"/>
<reference evidence="1" key="1">
    <citation type="journal article" date="2014" name="Front. Microbiol.">
        <title>High frequency of phylogenetically diverse reductive dehalogenase-homologous genes in deep subseafloor sedimentary metagenomes.</title>
        <authorList>
            <person name="Kawai M."/>
            <person name="Futagami T."/>
            <person name="Toyoda A."/>
            <person name="Takaki Y."/>
            <person name="Nishi S."/>
            <person name="Hori S."/>
            <person name="Arai W."/>
            <person name="Tsubouchi T."/>
            <person name="Morono Y."/>
            <person name="Uchiyama I."/>
            <person name="Ito T."/>
            <person name="Fujiyama A."/>
            <person name="Inagaki F."/>
            <person name="Takami H."/>
        </authorList>
    </citation>
    <scope>NUCLEOTIDE SEQUENCE</scope>
    <source>
        <strain evidence="1">Expedition CK06-06</strain>
    </source>
</reference>
<protein>
    <recommendedName>
        <fullName evidence="2">Methyltransferase type 11 domain-containing protein</fullName>
    </recommendedName>
</protein>
<gene>
    <name evidence="1" type="ORF">S01H1_79320</name>
</gene>
<proteinExistence type="predicted"/>
<feature type="non-terminal residue" evidence="1">
    <location>
        <position position="1"/>
    </location>
</feature>
<evidence type="ECO:0008006" key="2">
    <source>
        <dbReference type="Google" id="ProtNLM"/>
    </source>
</evidence>
<dbReference type="InterPro" id="IPR029063">
    <property type="entry name" value="SAM-dependent_MTases_sf"/>
</dbReference>
<evidence type="ECO:0000313" key="1">
    <source>
        <dbReference type="EMBL" id="GAG51704.1"/>
    </source>
</evidence>
<name>X0Y729_9ZZZZ</name>
<accession>X0Y729</accession>
<dbReference type="SUPFAM" id="SSF53335">
    <property type="entry name" value="S-adenosyl-L-methionine-dependent methyltransferases"/>
    <property type="match status" value="1"/>
</dbReference>
<comment type="caution">
    <text evidence="1">The sequence shown here is derived from an EMBL/GenBank/DDBJ whole genome shotgun (WGS) entry which is preliminary data.</text>
</comment>
<dbReference type="Gene3D" id="3.40.50.150">
    <property type="entry name" value="Vaccinia Virus protein VP39"/>
    <property type="match status" value="1"/>
</dbReference>
<sequence>QLPLPDASFDLAWNWAALWYLSDGTEHGSETPSSLLRELVRVSRRLVFVAMPNRVQIGYLARKYLLEREFVNYVDEGWANIGRVRRVLEAAGLRIIRQGVLDVPPWPDTVMPASQVLQRLGIKSKKLEGQFTGDSWQWSTMAYYLGQQPELYERVKRYAWLDRAPIPWRLKAVWAHHRYVLGIKQEAASPSA</sequence>
<dbReference type="EMBL" id="BARS01053461">
    <property type="protein sequence ID" value="GAG51704.1"/>
    <property type="molecule type" value="Genomic_DNA"/>
</dbReference>